<feature type="domain" description="DUF2786" evidence="1">
    <location>
        <begin position="185"/>
        <end position="223"/>
    </location>
</feature>
<gene>
    <name evidence="3" type="ORF">WDS16_04085</name>
</gene>
<dbReference type="EMBL" id="CP147846">
    <property type="protein sequence ID" value="WXG69742.1"/>
    <property type="molecule type" value="Genomic_DNA"/>
</dbReference>
<dbReference type="Pfam" id="PF10979">
    <property type="entry name" value="DUF2786"/>
    <property type="match status" value="1"/>
</dbReference>
<sequence>MNVHALTRTMDADRLMSAGVLLAADPMTSGAALRRFVDQVVELESRRSSASMDGRCTTYADSVLSEIFERGWQPAELIHVVKRRIDKYALPLLEALIGSHSRRTLALTNAPDEWRGQLLYLAIDPSTDLVHYGKVSRADPRAFWLNLFRLLAQLRLLPSLTVIVPLPSQWSARRSAESSHRPDIKTLNKIRSLLAKAESSTFSEESDTFAAKAQELMTRYAIDSAVVDAAEGSRPDAMVVTRRITVDNPYADAKMQLLSSVATTNGAKTVWYKKFGLISITGMPVDLDLCELLYTSLLVQSARALDHAGTDPASRSRGFRRAFLLGYAWRIRERLAEARARADRSAGQTYGSSLVPILAERDRAVTTVFEDLFPKLGTVKISVSDSRGMSLGRKAAERADLTGGRERIEE</sequence>
<dbReference type="InterPro" id="IPR024498">
    <property type="entry name" value="DUF2786"/>
</dbReference>
<evidence type="ECO:0000313" key="4">
    <source>
        <dbReference type="Proteomes" id="UP001432000"/>
    </source>
</evidence>
<dbReference type="Proteomes" id="UP001432000">
    <property type="component" value="Chromosome"/>
</dbReference>
<organism evidence="3 4">
    <name type="scientific">Rhodococcus sovatensis</name>
    <dbReference type="NCBI Taxonomy" id="1805840"/>
    <lineage>
        <taxon>Bacteria</taxon>
        <taxon>Bacillati</taxon>
        <taxon>Actinomycetota</taxon>
        <taxon>Actinomycetes</taxon>
        <taxon>Mycobacteriales</taxon>
        <taxon>Nocardiaceae</taxon>
        <taxon>Rhodococcus</taxon>
    </lineage>
</organism>
<dbReference type="Pfam" id="PF23771">
    <property type="entry name" value="DUF7168"/>
    <property type="match status" value="1"/>
</dbReference>
<evidence type="ECO:0000259" key="2">
    <source>
        <dbReference type="Pfam" id="PF23771"/>
    </source>
</evidence>
<evidence type="ECO:0000313" key="3">
    <source>
        <dbReference type="EMBL" id="WXG69742.1"/>
    </source>
</evidence>
<name>A0ABZ2PP39_9NOCA</name>
<proteinExistence type="predicted"/>
<dbReference type="RefSeq" id="WP_338890702.1">
    <property type="nucleotide sequence ID" value="NZ_CP147846.1"/>
</dbReference>
<evidence type="ECO:0000259" key="1">
    <source>
        <dbReference type="Pfam" id="PF10979"/>
    </source>
</evidence>
<accession>A0ABZ2PP39</accession>
<protein>
    <submittedName>
        <fullName evidence="3">DUF2786 domain-containing protein</fullName>
    </submittedName>
</protein>
<reference evidence="3 4" key="1">
    <citation type="submission" date="2024-03" db="EMBL/GenBank/DDBJ databases">
        <title>Natural products discovery in diverse microorganisms through a two-stage MS feature dereplication strategy.</title>
        <authorList>
            <person name="Zhang R."/>
        </authorList>
    </citation>
    <scope>NUCLEOTIDE SEQUENCE [LARGE SCALE GENOMIC DNA]</scope>
    <source>
        <strain evidence="3 4">18930</strain>
    </source>
</reference>
<keyword evidence="4" id="KW-1185">Reference proteome</keyword>
<dbReference type="InterPro" id="IPR055592">
    <property type="entry name" value="DUF7168"/>
</dbReference>
<feature type="domain" description="DUF7168" evidence="2">
    <location>
        <begin position="254"/>
        <end position="345"/>
    </location>
</feature>